<keyword evidence="3" id="KW-1185">Reference proteome</keyword>
<protein>
    <submittedName>
        <fullName evidence="2">Uncharacterized protein</fullName>
    </submittedName>
</protein>
<name>A0ABW4ETK4_9PSEU</name>
<gene>
    <name evidence="2" type="ORF">ACFSJD_08530</name>
</gene>
<reference evidence="3" key="1">
    <citation type="journal article" date="2019" name="Int. J. Syst. Evol. Microbiol.">
        <title>The Global Catalogue of Microorganisms (GCM) 10K type strain sequencing project: providing services to taxonomists for standard genome sequencing and annotation.</title>
        <authorList>
            <consortium name="The Broad Institute Genomics Platform"/>
            <consortium name="The Broad Institute Genome Sequencing Center for Infectious Disease"/>
            <person name="Wu L."/>
            <person name="Ma J."/>
        </authorList>
    </citation>
    <scope>NUCLEOTIDE SEQUENCE [LARGE SCALE GENOMIC DNA]</scope>
    <source>
        <strain evidence="3">CCM 7043</strain>
    </source>
</reference>
<feature type="compositionally biased region" description="Basic and acidic residues" evidence="1">
    <location>
        <begin position="1"/>
        <end position="12"/>
    </location>
</feature>
<dbReference type="Proteomes" id="UP001597114">
    <property type="component" value="Unassembled WGS sequence"/>
</dbReference>
<feature type="compositionally biased region" description="Basic and acidic residues" evidence="1">
    <location>
        <begin position="86"/>
        <end position="100"/>
    </location>
</feature>
<comment type="caution">
    <text evidence="2">The sequence shown here is derived from an EMBL/GenBank/DDBJ whole genome shotgun (WGS) entry which is preliminary data.</text>
</comment>
<feature type="compositionally biased region" description="Basic and acidic residues" evidence="1">
    <location>
        <begin position="27"/>
        <end position="45"/>
    </location>
</feature>
<feature type="region of interest" description="Disordered" evidence="1">
    <location>
        <begin position="1"/>
        <end position="138"/>
    </location>
</feature>
<accession>A0ABW4ETK4</accession>
<evidence type="ECO:0000256" key="1">
    <source>
        <dbReference type="SAM" id="MobiDB-lite"/>
    </source>
</evidence>
<sequence length="218" mass="23469">MTRHVPRSDHDSNTGADLPETVADPRAGQDTRVDGTRRGTTHDGDMGAGRTTTGADPRGGYDADRGTAHDGAMGTGRATSVPGARADQDMAVHDAGHGTDHGIGQAATSRQVNHTQANQSAHADGSAESDREPLVPQQRATEYGRRWDAVKGGFVDEPRQAVAEADQIVAELLEELQKLFHDQRRDIEQGIDAESTSTEDLRMALRRYSSFFARLLSV</sequence>
<dbReference type="RefSeq" id="WP_344721091.1">
    <property type="nucleotide sequence ID" value="NZ_BAAAUS010000007.1"/>
</dbReference>
<dbReference type="EMBL" id="JBHUCO010000009">
    <property type="protein sequence ID" value="MFD1517530.1"/>
    <property type="molecule type" value="Genomic_DNA"/>
</dbReference>
<feature type="compositionally biased region" description="Basic and acidic residues" evidence="1">
    <location>
        <begin position="59"/>
        <end position="68"/>
    </location>
</feature>
<organism evidence="2 3">
    <name type="scientific">Pseudonocardia yunnanensis</name>
    <dbReference type="NCBI Taxonomy" id="58107"/>
    <lineage>
        <taxon>Bacteria</taxon>
        <taxon>Bacillati</taxon>
        <taxon>Actinomycetota</taxon>
        <taxon>Actinomycetes</taxon>
        <taxon>Pseudonocardiales</taxon>
        <taxon>Pseudonocardiaceae</taxon>
        <taxon>Pseudonocardia</taxon>
    </lineage>
</organism>
<feature type="compositionally biased region" description="Polar residues" evidence="1">
    <location>
        <begin position="106"/>
        <end position="121"/>
    </location>
</feature>
<evidence type="ECO:0000313" key="2">
    <source>
        <dbReference type="EMBL" id="MFD1517530.1"/>
    </source>
</evidence>
<proteinExistence type="predicted"/>
<evidence type="ECO:0000313" key="3">
    <source>
        <dbReference type="Proteomes" id="UP001597114"/>
    </source>
</evidence>